<keyword evidence="4 8" id="KW-0521">NADP</keyword>
<evidence type="ECO:0000256" key="8">
    <source>
        <dbReference type="HAMAP-Rule" id="MF_00087"/>
    </source>
</evidence>
<dbReference type="SUPFAM" id="SSF69075">
    <property type="entry name" value="Glutamyl tRNA-reductase dimerization domain"/>
    <property type="match status" value="1"/>
</dbReference>
<feature type="binding site" evidence="8 10">
    <location>
        <position position="120"/>
    </location>
    <ligand>
        <name>substrate</name>
    </ligand>
</feature>
<evidence type="ECO:0000313" key="18">
    <source>
        <dbReference type="EMBL" id="REF37085.1"/>
    </source>
</evidence>
<comment type="catalytic activity">
    <reaction evidence="7 8 13">
        <text>(S)-4-amino-5-oxopentanoate + tRNA(Glu) + NADP(+) = L-glutamyl-tRNA(Glu) + NADPH + H(+)</text>
        <dbReference type="Rhea" id="RHEA:12344"/>
        <dbReference type="Rhea" id="RHEA-COMP:9663"/>
        <dbReference type="Rhea" id="RHEA-COMP:9680"/>
        <dbReference type="ChEBI" id="CHEBI:15378"/>
        <dbReference type="ChEBI" id="CHEBI:57501"/>
        <dbReference type="ChEBI" id="CHEBI:57783"/>
        <dbReference type="ChEBI" id="CHEBI:58349"/>
        <dbReference type="ChEBI" id="CHEBI:78442"/>
        <dbReference type="ChEBI" id="CHEBI:78520"/>
        <dbReference type="EC" id="1.2.1.70"/>
    </reaction>
</comment>
<comment type="subunit">
    <text evidence="8">Homodimer.</text>
</comment>
<feature type="active site" description="Nucleophile" evidence="8 9">
    <location>
        <position position="50"/>
    </location>
</feature>
<dbReference type="InterPro" id="IPR015896">
    <property type="entry name" value="4pyrrol_synth_GluRdtase_dimer"/>
</dbReference>
<evidence type="ECO:0000259" key="16">
    <source>
        <dbReference type="Pfam" id="PF01488"/>
    </source>
</evidence>
<evidence type="ECO:0000256" key="1">
    <source>
        <dbReference type="ARBA" id="ARBA00005059"/>
    </source>
</evidence>
<feature type="domain" description="Tetrapyrrole biosynthesis glutamyl-tRNA reductase dimerisation" evidence="15">
    <location>
        <begin position="321"/>
        <end position="419"/>
    </location>
</feature>
<dbReference type="Gene3D" id="3.40.50.720">
    <property type="entry name" value="NAD(P)-binding Rossmann-like Domain"/>
    <property type="match status" value="1"/>
</dbReference>
<dbReference type="PROSITE" id="PS00747">
    <property type="entry name" value="GLUTR"/>
    <property type="match status" value="1"/>
</dbReference>
<evidence type="ECO:0000256" key="6">
    <source>
        <dbReference type="ARBA" id="ARBA00023244"/>
    </source>
</evidence>
<gene>
    <name evidence="8" type="primary">hemA</name>
    <name evidence="18" type="ORF">DFJ64_2521</name>
</gene>
<evidence type="ECO:0000256" key="13">
    <source>
        <dbReference type="RuleBase" id="RU000584"/>
    </source>
</evidence>
<dbReference type="InterPro" id="IPR015895">
    <property type="entry name" value="4pyrrol_synth_GluRdtase_N"/>
</dbReference>
<comment type="pathway">
    <text evidence="1 8 13">Porphyrin-containing compound metabolism; protoporphyrin-IX biosynthesis; 5-aminolevulinate from L-glutamyl-tRNA(Glu): step 1/2.</text>
</comment>
<keyword evidence="6 8" id="KW-0627">Porphyrin biosynthesis</keyword>
<reference evidence="18 19" key="1">
    <citation type="submission" date="2018-08" db="EMBL/GenBank/DDBJ databases">
        <title>Sequencing the genomes of 1000 actinobacteria strains.</title>
        <authorList>
            <person name="Klenk H.-P."/>
        </authorList>
    </citation>
    <scope>NUCLEOTIDE SEQUENCE [LARGE SCALE GENOMIC DNA]</scope>
    <source>
        <strain evidence="18 19">DSM 22891</strain>
    </source>
</reference>
<evidence type="ECO:0000256" key="3">
    <source>
        <dbReference type="ARBA" id="ARBA00012970"/>
    </source>
</evidence>
<feature type="domain" description="Glutamyl-tRNA reductase N-terminal" evidence="17">
    <location>
        <begin position="6"/>
        <end position="156"/>
    </location>
</feature>
<evidence type="ECO:0000259" key="17">
    <source>
        <dbReference type="Pfam" id="PF05201"/>
    </source>
</evidence>
<dbReference type="GO" id="GO:0008883">
    <property type="term" value="F:glutamyl-tRNA reductase activity"/>
    <property type="evidence" value="ECO:0007669"/>
    <property type="project" value="UniProtKB-UniRule"/>
</dbReference>
<dbReference type="PIRSF" id="PIRSF000445">
    <property type="entry name" value="4pyrrol_synth_GluRdtase"/>
    <property type="match status" value="1"/>
</dbReference>
<keyword evidence="19" id="KW-1185">Reference proteome</keyword>
<evidence type="ECO:0000256" key="4">
    <source>
        <dbReference type="ARBA" id="ARBA00022857"/>
    </source>
</evidence>
<dbReference type="EMBL" id="QTUC01000001">
    <property type="protein sequence ID" value="REF37085.1"/>
    <property type="molecule type" value="Genomic_DNA"/>
</dbReference>
<evidence type="ECO:0000256" key="9">
    <source>
        <dbReference type="PIRSR" id="PIRSR000445-1"/>
    </source>
</evidence>
<dbReference type="HAMAP" id="MF_00087">
    <property type="entry name" value="Glu_tRNA_reductase"/>
    <property type="match status" value="1"/>
</dbReference>
<evidence type="ECO:0000256" key="11">
    <source>
        <dbReference type="PIRSR" id="PIRSR000445-3"/>
    </source>
</evidence>
<evidence type="ECO:0000256" key="10">
    <source>
        <dbReference type="PIRSR" id="PIRSR000445-2"/>
    </source>
</evidence>
<feature type="binding site" evidence="8 11">
    <location>
        <begin position="189"/>
        <end position="194"/>
    </location>
    <ligand>
        <name>NADP(+)</name>
        <dbReference type="ChEBI" id="CHEBI:58349"/>
    </ligand>
</feature>
<dbReference type="CDD" id="cd05213">
    <property type="entry name" value="NAD_bind_Glutamyl_tRNA_reduct"/>
    <property type="match status" value="1"/>
</dbReference>
<sequence>MSLLVVGLSHRGAPIDVLERVVPAPEGVEKFLEEVVQCPRVAAAVVLATCNRVEVYAEVERFHGGVEQLTELLARRAGVTTAELTPYLYVRYEEGAVSHLFSVACGLDSMVVGETQILGQVKAALRTAQDAETVGSTLNAVFQHALRVGKRAHAETDLGRAGRSVVTAALERAARVLGDLTGRSALIVGAGSMAALAATTLRRDHDARVVIVNRTLERARRLAENVSGRAVAMSDLAVELPAADLVISCTGAVGTVLSGERLASAVAARAGAPLVVCDLALPRDVEPGAGDLAGVTLIDLESLAAGGGETSGAAASDIEAVRSIVAEEVAAFAASRRAAAAVPTVVALRTMAAEVVDAELRRLASRLPDLDETVRSEVEWTVRRVVDKLLHAPTIRVKELAEQPVETSYADALRTLFALDQATVEAVTNADPMRPVERPEPGEETTGVAS</sequence>
<dbReference type="RefSeq" id="WP_115850607.1">
    <property type="nucleotide sequence ID" value="NZ_QTUC01000001.1"/>
</dbReference>
<protein>
    <recommendedName>
        <fullName evidence="3 8">Glutamyl-tRNA reductase</fullName>
        <shortName evidence="8">GluTR</shortName>
        <ecNumber evidence="3 8">1.2.1.70</ecNumber>
    </recommendedName>
</protein>
<dbReference type="Pfam" id="PF01488">
    <property type="entry name" value="Shikimate_DH"/>
    <property type="match status" value="1"/>
</dbReference>
<keyword evidence="5 8" id="KW-0560">Oxidoreductase</keyword>
<dbReference type="NCBIfam" id="TIGR01035">
    <property type="entry name" value="hemA"/>
    <property type="match status" value="1"/>
</dbReference>
<accession>A0A3D9VDB5</accession>
<comment type="miscellaneous">
    <text evidence="8">During catalysis, the active site Cys acts as a nucleophile attacking the alpha-carbonyl group of tRNA-bound glutamate with the formation of a thioester intermediate between enzyme and glutamate, and the concomitant release of tRNA(Glu). The thioester intermediate is finally reduced by direct hydride transfer from NADPH, to form the product GSA.</text>
</comment>
<evidence type="ECO:0000256" key="12">
    <source>
        <dbReference type="PIRSR" id="PIRSR000445-4"/>
    </source>
</evidence>
<feature type="region of interest" description="Disordered" evidence="14">
    <location>
        <begin position="428"/>
        <end position="450"/>
    </location>
</feature>
<dbReference type="InterPro" id="IPR036453">
    <property type="entry name" value="GluRdtase_dimer_dom_sf"/>
</dbReference>
<dbReference type="Pfam" id="PF00745">
    <property type="entry name" value="GlutR_dimer"/>
    <property type="match status" value="1"/>
</dbReference>
<dbReference type="InterPro" id="IPR000343">
    <property type="entry name" value="4pyrrol_synth_GluRdtase"/>
</dbReference>
<feature type="binding site" evidence="8 10">
    <location>
        <position position="109"/>
    </location>
    <ligand>
        <name>substrate</name>
    </ligand>
</feature>
<dbReference type="GO" id="GO:0019353">
    <property type="term" value="P:protoporphyrinogen IX biosynthetic process from glutamate"/>
    <property type="evidence" value="ECO:0007669"/>
    <property type="project" value="TreeGrafter"/>
</dbReference>
<dbReference type="NCBIfam" id="NF000744">
    <property type="entry name" value="PRK00045.1-3"/>
    <property type="match status" value="1"/>
</dbReference>
<comment type="similarity">
    <text evidence="2 8 13">Belongs to the glutamyl-tRNA reductase family.</text>
</comment>
<comment type="function">
    <text evidence="8">Catalyzes the NADPH-dependent reduction of glutamyl-tRNA(Glu) to glutamate 1-semialdehyde (GSA).</text>
</comment>
<dbReference type="InterPro" id="IPR006151">
    <property type="entry name" value="Shikm_DH/Glu-tRNA_Rdtase"/>
</dbReference>
<dbReference type="Proteomes" id="UP000256485">
    <property type="component" value="Unassembled WGS sequence"/>
</dbReference>
<evidence type="ECO:0000256" key="7">
    <source>
        <dbReference type="ARBA" id="ARBA00047464"/>
    </source>
</evidence>
<feature type="site" description="Important for activity" evidence="8 12">
    <location>
        <position position="99"/>
    </location>
</feature>
<proteinExistence type="inferred from homology"/>
<dbReference type="PANTHER" id="PTHR43013">
    <property type="entry name" value="GLUTAMYL-TRNA REDUCTASE"/>
    <property type="match status" value="1"/>
</dbReference>
<evidence type="ECO:0000256" key="14">
    <source>
        <dbReference type="SAM" id="MobiDB-lite"/>
    </source>
</evidence>
<evidence type="ECO:0000259" key="15">
    <source>
        <dbReference type="Pfam" id="PF00745"/>
    </source>
</evidence>
<organism evidence="18 19">
    <name type="scientific">Thermasporomyces composti</name>
    <dbReference type="NCBI Taxonomy" id="696763"/>
    <lineage>
        <taxon>Bacteria</taxon>
        <taxon>Bacillati</taxon>
        <taxon>Actinomycetota</taxon>
        <taxon>Actinomycetes</taxon>
        <taxon>Propionibacteriales</taxon>
        <taxon>Nocardioidaceae</taxon>
        <taxon>Thermasporomyces</taxon>
    </lineage>
</organism>
<dbReference type="UniPathway" id="UPA00251">
    <property type="reaction ID" value="UER00316"/>
</dbReference>
<comment type="caution">
    <text evidence="18">The sequence shown here is derived from an EMBL/GenBank/DDBJ whole genome shotgun (WGS) entry which is preliminary data.</text>
</comment>
<feature type="domain" description="Quinate/shikimate 5-dehydrogenase/glutamyl-tRNA reductase" evidence="16">
    <location>
        <begin position="172"/>
        <end position="303"/>
    </location>
</feature>
<dbReference type="InterPro" id="IPR036291">
    <property type="entry name" value="NAD(P)-bd_dom_sf"/>
</dbReference>
<comment type="domain">
    <text evidence="8">Possesses an unusual extended V-shaped dimeric structure with each monomer consisting of three distinct domains arranged along a curved 'spinal' alpha-helix. The N-terminal catalytic domain specifically recognizes the glutamate moiety of the substrate. The second domain is the NADPH-binding domain, and the third C-terminal domain is responsible for dimerization.</text>
</comment>
<dbReference type="GO" id="GO:0050661">
    <property type="term" value="F:NADP binding"/>
    <property type="evidence" value="ECO:0007669"/>
    <property type="project" value="InterPro"/>
</dbReference>
<dbReference type="EC" id="1.2.1.70" evidence="3 8"/>
<dbReference type="Gene3D" id="3.30.460.30">
    <property type="entry name" value="Glutamyl-tRNA reductase, N-terminal domain"/>
    <property type="match status" value="1"/>
</dbReference>
<dbReference type="InterPro" id="IPR018214">
    <property type="entry name" value="GluRdtase_CS"/>
</dbReference>
<dbReference type="Pfam" id="PF05201">
    <property type="entry name" value="GlutR_N"/>
    <property type="match status" value="1"/>
</dbReference>
<dbReference type="InterPro" id="IPR036343">
    <property type="entry name" value="GluRdtase_N_sf"/>
</dbReference>
<dbReference type="SUPFAM" id="SSF51735">
    <property type="entry name" value="NAD(P)-binding Rossmann-fold domains"/>
    <property type="match status" value="1"/>
</dbReference>
<evidence type="ECO:0000313" key="19">
    <source>
        <dbReference type="Proteomes" id="UP000256485"/>
    </source>
</evidence>
<dbReference type="OrthoDB" id="110209at2"/>
<feature type="binding site" evidence="8 10">
    <location>
        <begin position="49"/>
        <end position="52"/>
    </location>
    <ligand>
        <name>substrate</name>
    </ligand>
</feature>
<dbReference type="AlphaFoldDB" id="A0A3D9VDB5"/>
<name>A0A3D9VDB5_THECX</name>
<dbReference type="PANTHER" id="PTHR43013:SF1">
    <property type="entry name" value="GLUTAMYL-TRNA REDUCTASE"/>
    <property type="match status" value="1"/>
</dbReference>
<dbReference type="FunFam" id="3.30.460.30:FF:000001">
    <property type="entry name" value="Glutamyl-tRNA reductase"/>
    <property type="match status" value="1"/>
</dbReference>
<feature type="binding site" evidence="8 10">
    <location>
        <begin position="114"/>
        <end position="116"/>
    </location>
    <ligand>
        <name>substrate</name>
    </ligand>
</feature>
<evidence type="ECO:0000256" key="2">
    <source>
        <dbReference type="ARBA" id="ARBA00005916"/>
    </source>
</evidence>
<evidence type="ECO:0000256" key="5">
    <source>
        <dbReference type="ARBA" id="ARBA00023002"/>
    </source>
</evidence>
<dbReference type="SUPFAM" id="SSF69742">
    <property type="entry name" value="Glutamyl tRNA-reductase catalytic, N-terminal domain"/>
    <property type="match status" value="1"/>
</dbReference>